<dbReference type="InterPro" id="IPR003583">
    <property type="entry name" value="Hlx-hairpin-Hlx_DNA-bd_motif"/>
</dbReference>
<dbReference type="InterPro" id="IPR012340">
    <property type="entry name" value="NA-bd_OB-fold"/>
</dbReference>
<dbReference type="CDD" id="cd00114">
    <property type="entry name" value="LIGANc"/>
    <property type="match status" value="1"/>
</dbReference>
<dbReference type="InterPro" id="IPR001357">
    <property type="entry name" value="BRCT_dom"/>
</dbReference>
<evidence type="ECO:0000256" key="6">
    <source>
        <dbReference type="ARBA" id="ARBA00022833"/>
    </source>
</evidence>
<evidence type="ECO:0000256" key="3">
    <source>
        <dbReference type="ARBA" id="ARBA00022705"/>
    </source>
</evidence>
<dbReference type="InterPro" id="IPR004150">
    <property type="entry name" value="NAD_DNA_ligase_OB"/>
</dbReference>
<dbReference type="InterPro" id="IPR010994">
    <property type="entry name" value="RuvA_2-like"/>
</dbReference>
<feature type="binding site" evidence="12">
    <location>
        <position position="315"/>
    </location>
    <ligand>
        <name>NAD(+)</name>
        <dbReference type="ChEBI" id="CHEBI:57540"/>
    </ligand>
</feature>
<evidence type="ECO:0000256" key="11">
    <source>
        <dbReference type="ARBA" id="ARBA00034005"/>
    </source>
</evidence>
<dbReference type="GO" id="GO:0003911">
    <property type="term" value="F:DNA ligase (NAD+) activity"/>
    <property type="evidence" value="ECO:0007669"/>
    <property type="project" value="UniProtKB-EC"/>
</dbReference>
<dbReference type="SUPFAM" id="SSF50249">
    <property type="entry name" value="Nucleic acid-binding proteins"/>
    <property type="match status" value="1"/>
</dbReference>
<dbReference type="Pfam" id="PF03120">
    <property type="entry name" value="OB_DNA_ligase"/>
    <property type="match status" value="1"/>
</dbReference>
<dbReference type="EC" id="6.5.1.2" evidence="12"/>
<evidence type="ECO:0000256" key="5">
    <source>
        <dbReference type="ARBA" id="ARBA00022763"/>
    </source>
</evidence>
<reference evidence="14" key="1">
    <citation type="submission" date="2021-12" db="EMBL/GenBank/DDBJ databases">
        <title>Alicyclobacillaceae gen. nov., sp. nov., isolated from chalcocite enrichment system.</title>
        <authorList>
            <person name="Jiang Z."/>
        </authorList>
    </citation>
    <scope>NUCLEOTIDE SEQUENCE</scope>
    <source>
        <strain evidence="14">MYW30-H2</strain>
    </source>
</reference>
<comment type="function">
    <text evidence="1 12">DNA ligase that catalyzes the formation of phosphodiester linkages between 5'-phosphoryl and 3'-hydroxyl groups in double-stranded DNA using NAD as a coenzyme and as the energy source for the reaction. It is essential for DNA replication and repair of damaged DNA.</text>
</comment>
<comment type="similarity">
    <text evidence="12">Belongs to the NAD-dependent DNA ligase family. LigA subfamily.</text>
</comment>
<proteinExistence type="inferred from homology"/>
<accession>A0ABY4CP21</accession>
<feature type="binding site" evidence="12">
    <location>
        <position position="122"/>
    </location>
    <ligand>
        <name>NAD(+)</name>
        <dbReference type="ChEBI" id="CHEBI:57540"/>
    </ligand>
</feature>
<dbReference type="Pfam" id="PF00533">
    <property type="entry name" value="BRCT"/>
    <property type="match status" value="1"/>
</dbReference>
<feature type="binding site" evidence="12">
    <location>
        <position position="179"/>
    </location>
    <ligand>
        <name>NAD(+)</name>
        <dbReference type="ChEBI" id="CHEBI:57540"/>
    </ligand>
</feature>
<keyword evidence="5 12" id="KW-0227">DNA damage</keyword>
<feature type="binding site" evidence="12">
    <location>
        <begin position="81"/>
        <end position="82"/>
    </location>
    <ligand>
        <name>NAD(+)</name>
        <dbReference type="ChEBI" id="CHEBI:57540"/>
    </ligand>
</feature>
<dbReference type="NCBIfam" id="TIGR00575">
    <property type="entry name" value="dnlj"/>
    <property type="match status" value="1"/>
</dbReference>
<keyword evidence="9 12" id="KW-0234">DNA repair</keyword>
<evidence type="ECO:0000256" key="12">
    <source>
        <dbReference type="HAMAP-Rule" id="MF_01588"/>
    </source>
</evidence>
<feature type="active site" description="N6-AMP-lysine intermediate" evidence="12">
    <location>
        <position position="124"/>
    </location>
</feature>
<comment type="catalytic activity">
    <reaction evidence="11 12">
        <text>NAD(+) + (deoxyribonucleotide)n-3'-hydroxyl + 5'-phospho-(deoxyribonucleotide)m = (deoxyribonucleotide)n+m + AMP + beta-nicotinamide D-nucleotide.</text>
        <dbReference type="EC" id="6.5.1.2"/>
    </reaction>
</comment>
<evidence type="ECO:0000256" key="4">
    <source>
        <dbReference type="ARBA" id="ARBA00022723"/>
    </source>
</evidence>
<dbReference type="NCBIfam" id="NF005932">
    <property type="entry name" value="PRK07956.1"/>
    <property type="match status" value="1"/>
</dbReference>
<dbReference type="InterPro" id="IPR041663">
    <property type="entry name" value="DisA/LigA_HHH"/>
</dbReference>
<feature type="binding site" evidence="12">
    <location>
        <position position="409"/>
    </location>
    <ligand>
        <name>Zn(2+)</name>
        <dbReference type="ChEBI" id="CHEBI:29105"/>
    </ligand>
</feature>
<evidence type="ECO:0000313" key="14">
    <source>
        <dbReference type="EMBL" id="UOF92245.1"/>
    </source>
</evidence>
<evidence type="ECO:0000256" key="10">
    <source>
        <dbReference type="ARBA" id="ARBA00023211"/>
    </source>
</evidence>
<keyword evidence="8 12" id="KW-0520">NAD</keyword>
<dbReference type="InterPro" id="IPR036420">
    <property type="entry name" value="BRCT_dom_sf"/>
</dbReference>
<evidence type="ECO:0000256" key="8">
    <source>
        <dbReference type="ARBA" id="ARBA00023027"/>
    </source>
</evidence>
<dbReference type="PANTHER" id="PTHR23389:SF9">
    <property type="entry name" value="DNA LIGASE"/>
    <property type="match status" value="1"/>
</dbReference>
<evidence type="ECO:0000256" key="1">
    <source>
        <dbReference type="ARBA" id="ARBA00004067"/>
    </source>
</evidence>
<protein>
    <recommendedName>
        <fullName evidence="12">DNA ligase</fullName>
        <ecNumber evidence="12">6.5.1.2</ecNumber>
    </recommendedName>
    <alternativeName>
        <fullName evidence="12">Polydeoxyribonucleotide synthase [NAD(+)]</fullName>
    </alternativeName>
</protein>
<feature type="binding site" evidence="12">
    <location>
        <begin position="33"/>
        <end position="37"/>
    </location>
    <ligand>
        <name>NAD(+)</name>
        <dbReference type="ChEBI" id="CHEBI:57540"/>
    </ligand>
</feature>
<dbReference type="Gene3D" id="2.40.50.140">
    <property type="entry name" value="Nucleic acid-binding proteins"/>
    <property type="match status" value="1"/>
</dbReference>
<feature type="binding site" evidence="12">
    <location>
        <position position="425"/>
    </location>
    <ligand>
        <name>Zn(2+)</name>
        <dbReference type="ChEBI" id="CHEBI:29105"/>
    </ligand>
</feature>
<dbReference type="HAMAP" id="MF_01588">
    <property type="entry name" value="DNA_ligase_A"/>
    <property type="match status" value="1"/>
</dbReference>
<organism evidence="14 15">
    <name type="scientific">Fodinisporobacter ferrooxydans</name>
    <dbReference type="NCBI Taxonomy" id="2901836"/>
    <lineage>
        <taxon>Bacteria</taxon>
        <taxon>Bacillati</taxon>
        <taxon>Bacillota</taxon>
        <taxon>Bacilli</taxon>
        <taxon>Bacillales</taxon>
        <taxon>Alicyclobacillaceae</taxon>
        <taxon>Fodinisporobacter</taxon>
    </lineage>
</organism>
<dbReference type="Gene3D" id="3.30.470.30">
    <property type="entry name" value="DNA ligase/mRNA capping enzyme"/>
    <property type="match status" value="1"/>
</dbReference>
<dbReference type="Gene3D" id="3.40.50.10190">
    <property type="entry name" value="BRCT domain"/>
    <property type="match status" value="1"/>
</dbReference>
<feature type="binding site" evidence="12">
    <location>
        <position position="291"/>
    </location>
    <ligand>
        <name>NAD(+)</name>
        <dbReference type="ChEBI" id="CHEBI:57540"/>
    </ligand>
</feature>
<sequence>MELTIEERMRQLVDLLNEYNYFYYTLDDPKVSDSEYDKLYDELVELEETAGVIFPDSPTKRVGGEIIDAFAPHRHLASLWSLDKAQSFAAVYDWQKRIERLVAEYNAEHPDQPLPPVAYTLEQKYDGLTINLTYEGGYLVQAATRGNGAVGEGILAQAKTIRSIPARIPFTGKMEVQGEGIMYLSVLQAYNQTHEEPLKNARNAAAGALRAKDSRIAAERKLDAFFYNIGYIEGRSFASHAETIDFLKENRLKVNPFFYVCTDIGQAIATIEQFMENRSQLDYLIDGMVIKVNDLRTRQILGYTDKFPRWAIAFKFTAEELQTTLLDVAWEVGRTGKLTPNARVEPIDIGGVTVSRCTLNNWGDIQRKNLTHAIGSLVYIRRSNDVIPEILGKVMEDADGLPIVLPAYCPACGSALVERGAHLFCINHLECPPQIIGRLTHFASRDAMDIETFSEKTAEQLYRELHVCDPADLYDLTFDQVVALERFGKKKAQNLLDAIEKSKSRDLAAFLYALGIPNTGKSTTKMLADELGSLEHVMEATYDQLIQLPDVGDIVAESILNFFADATYRMSIARMLEKGVQPLHKSAAAGIVTDSVNSIFTGKTVVLTGTLISMARGDAQKTLEALGAKVTGSVSKKTDIVIAGAEAGSKLQKAQELGIQVMDEEEFIQALEQIGIDG</sequence>
<dbReference type="PIRSF" id="PIRSF001604">
    <property type="entry name" value="LigA"/>
    <property type="match status" value="1"/>
</dbReference>
<dbReference type="SUPFAM" id="SSF56091">
    <property type="entry name" value="DNA ligase/mRNA capping enzyme, catalytic domain"/>
    <property type="match status" value="1"/>
</dbReference>
<dbReference type="PANTHER" id="PTHR23389">
    <property type="entry name" value="CHROMOSOME TRANSMISSION FIDELITY FACTOR 18"/>
    <property type="match status" value="1"/>
</dbReference>
<keyword evidence="10 12" id="KW-0464">Manganese</keyword>
<dbReference type="CDD" id="cd17748">
    <property type="entry name" value="BRCT_DNA_ligase_like"/>
    <property type="match status" value="1"/>
</dbReference>
<dbReference type="SMART" id="SM00532">
    <property type="entry name" value="LIGANc"/>
    <property type="match status" value="1"/>
</dbReference>
<evidence type="ECO:0000313" key="15">
    <source>
        <dbReference type="Proteomes" id="UP000830167"/>
    </source>
</evidence>
<dbReference type="InterPro" id="IPR013839">
    <property type="entry name" value="DNAligase_adenylation"/>
</dbReference>
<dbReference type="Gene3D" id="1.10.150.20">
    <property type="entry name" value="5' to 3' exonuclease, C-terminal subdomain"/>
    <property type="match status" value="2"/>
</dbReference>
<dbReference type="SUPFAM" id="SSF52113">
    <property type="entry name" value="BRCT domain"/>
    <property type="match status" value="1"/>
</dbReference>
<feature type="binding site" evidence="12">
    <location>
        <position position="431"/>
    </location>
    <ligand>
        <name>Zn(2+)</name>
        <dbReference type="ChEBI" id="CHEBI:29105"/>
    </ligand>
</feature>
<keyword evidence="6 12" id="KW-0862">Zinc</keyword>
<evidence type="ECO:0000256" key="9">
    <source>
        <dbReference type="ARBA" id="ARBA00023204"/>
    </source>
</evidence>
<dbReference type="PROSITE" id="PS50172">
    <property type="entry name" value="BRCT"/>
    <property type="match status" value="1"/>
</dbReference>
<dbReference type="Pfam" id="PF14520">
    <property type="entry name" value="HHH_5"/>
    <property type="match status" value="1"/>
</dbReference>
<feature type="domain" description="BRCT" evidence="13">
    <location>
        <begin position="595"/>
        <end position="673"/>
    </location>
</feature>
<dbReference type="SUPFAM" id="SSF47781">
    <property type="entry name" value="RuvA domain 2-like"/>
    <property type="match status" value="1"/>
</dbReference>
<dbReference type="InterPro" id="IPR001679">
    <property type="entry name" value="DNA_ligase"/>
</dbReference>
<gene>
    <name evidence="12 14" type="primary">ligA</name>
    <name evidence="14" type="ORF">LSG31_08815</name>
</gene>
<dbReference type="Pfam" id="PF12826">
    <property type="entry name" value="HHH_2"/>
    <property type="match status" value="1"/>
</dbReference>
<evidence type="ECO:0000256" key="2">
    <source>
        <dbReference type="ARBA" id="ARBA00022598"/>
    </source>
</evidence>
<comment type="cofactor">
    <cofactor evidence="12">
        <name>Mg(2+)</name>
        <dbReference type="ChEBI" id="CHEBI:18420"/>
    </cofactor>
    <cofactor evidence="12">
        <name>Mn(2+)</name>
        <dbReference type="ChEBI" id="CHEBI:29035"/>
    </cofactor>
</comment>
<dbReference type="SMART" id="SM00292">
    <property type="entry name" value="BRCT"/>
    <property type="match status" value="1"/>
</dbReference>
<dbReference type="RefSeq" id="WP_347438931.1">
    <property type="nucleotide sequence ID" value="NZ_CP089291.1"/>
</dbReference>
<keyword evidence="7 12" id="KW-0460">Magnesium</keyword>
<dbReference type="Pfam" id="PF01653">
    <property type="entry name" value="DNA_ligase_aden"/>
    <property type="match status" value="1"/>
</dbReference>
<dbReference type="InterPro" id="IPR013840">
    <property type="entry name" value="DNAligase_N"/>
</dbReference>
<dbReference type="SMART" id="SM00278">
    <property type="entry name" value="HhH1"/>
    <property type="match status" value="3"/>
</dbReference>
<keyword evidence="3 12" id="KW-0235">DNA replication</keyword>
<feature type="binding site" evidence="12">
    <location>
        <position position="145"/>
    </location>
    <ligand>
        <name>NAD(+)</name>
        <dbReference type="ChEBI" id="CHEBI:57540"/>
    </ligand>
</feature>
<dbReference type="Gene3D" id="1.10.287.610">
    <property type="entry name" value="Helix hairpin bin"/>
    <property type="match status" value="1"/>
</dbReference>
<name>A0ABY4CP21_9BACL</name>
<keyword evidence="2 12" id="KW-0436">Ligase</keyword>
<evidence type="ECO:0000259" key="13">
    <source>
        <dbReference type="PROSITE" id="PS50172"/>
    </source>
</evidence>
<keyword evidence="15" id="KW-1185">Reference proteome</keyword>
<keyword evidence="4 12" id="KW-0479">Metal-binding</keyword>
<dbReference type="Proteomes" id="UP000830167">
    <property type="component" value="Chromosome"/>
</dbReference>
<dbReference type="EMBL" id="CP089291">
    <property type="protein sequence ID" value="UOF92245.1"/>
    <property type="molecule type" value="Genomic_DNA"/>
</dbReference>
<feature type="binding site" evidence="12">
    <location>
        <position position="412"/>
    </location>
    <ligand>
        <name>Zn(2+)</name>
        <dbReference type="ChEBI" id="CHEBI:29105"/>
    </ligand>
</feature>
<evidence type="ECO:0000256" key="7">
    <source>
        <dbReference type="ARBA" id="ARBA00022842"/>
    </source>
</evidence>